<sequence>MRIQSLLFNAATFYSLYLFAVHITGASGAAIGDVSSDVLRCANGKDVCPSGYTCCGPLRPGIGGV</sequence>
<feature type="signal peptide" evidence="1">
    <location>
        <begin position="1"/>
        <end position="28"/>
    </location>
</feature>
<dbReference type="Proteomes" id="UP000001861">
    <property type="component" value="Unassembled WGS sequence"/>
</dbReference>
<dbReference type="EMBL" id="AACS02000009">
    <property type="protein sequence ID" value="EAU89525.2"/>
    <property type="molecule type" value="Genomic_DNA"/>
</dbReference>
<dbReference type="KEGG" id="cci:CC1G_02414"/>
<dbReference type="OrthoDB" id="3026402at2759"/>
<dbReference type="HOGENOM" id="CLU_2849608_0_0_1"/>
<feature type="chain" id="PRO_5002724123" description="Hydrophobin" evidence="1">
    <location>
        <begin position="29"/>
        <end position="65"/>
    </location>
</feature>
<proteinExistence type="predicted"/>
<evidence type="ECO:0000313" key="3">
    <source>
        <dbReference type="Proteomes" id="UP000001861"/>
    </source>
</evidence>
<name>A8NBF4_COPC7</name>
<accession>A8NBF4</accession>
<evidence type="ECO:0000313" key="2">
    <source>
        <dbReference type="EMBL" id="EAU89525.2"/>
    </source>
</evidence>
<organism evidence="2 3">
    <name type="scientific">Coprinopsis cinerea (strain Okayama-7 / 130 / ATCC MYA-4618 / FGSC 9003)</name>
    <name type="common">Inky cap fungus</name>
    <name type="synonym">Hormographiella aspergillata</name>
    <dbReference type="NCBI Taxonomy" id="240176"/>
    <lineage>
        <taxon>Eukaryota</taxon>
        <taxon>Fungi</taxon>
        <taxon>Dikarya</taxon>
        <taxon>Basidiomycota</taxon>
        <taxon>Agaricomycotina</taxon>
        <taxon>Agaricomycetes</taxon>
        <taxon>Agaricomycetidae</taxon>
        <taxon>Agaricales</taxon>
        <taxon>Agaricineae</taxon>
        <taxon>Psathyrellaceae</taxon>
        <taxon>Coprinopsis</taxon>
    </lineage>
</organism>
<reference evidence="2 3" key="1">
    <citation type="journal article" date="2010" name="Proc. Natl. Acad. Sci. U.S.A.">
        <title>Insights into evolution of multicellular fungi from the assembled chromosomes of the mushroom Coprinopsis cinerea (Coprinus cinereus).</title>
        <authorList>
            <person name="Stajich J.E."/>
            <person name="Wilke S.K."/>
            <person name="Ahren D."/>
            <person name="Au C.H."/>
            <person name="Birren B.W."/>
            <person name="Borodovsky M."/>
            <person name="Burns C."/>
            <person name="Canback B."/>
            <person name="Casselton L.A."/>
            <person name="Cheng C.K."/>
            <person name="Deng J."/>
            <person name="Dietrich F.S."/>
            <person name="Fargo D.C."/>
            <person name="Farman M.L."/>
            <person name="Gathman A.C."/>
            <person name="Goldberg J."/>
            <person name="Guigo R."/>
            <person name="Hoegger P.J."/>
            <person name="Hooker J.B."/>
            <person name="Huggins A."/>
            <person name="James T.Y."/>
            <person name="Kamada T."/>
            <person name="Kilaru S."/>
            <person name="Kodira C."/>
            <person name="Kues U."/>
            <person name="Kupfer D."/>
            <person name="Kwan H.S."/>
            <person name="Lomsadze A."/>
            <person name="Li W."/>
            <person name="Lilly W.W."/>
            <person name="Ma L.J."/>
            <person name="Mackey A.J."/>
            <person name="Manning G."/>
            <person name="Martin F."/>
            <person name="Muraguchi H."/>
            <person name="Natvig D.O."/>
            <person name="Palmerini H."/>
            <person name="Ramesh M.A."/>
            <person name="Rehmeyer C.J."/>
            <person name="Roe B.A."/>
            <person name="Shenoy N."/>
            <person name="Stanke M."/>
            <person name="Ter-Hovhannisyan V."/>
            <person name="Tunlid A."/>
            <person name="Velagapudi R."/>
            <person name="Vision T.J."/>
            <person name="Zeng Q."/>
            <person name="Zolan M.E."/>
            <person name="Pukkila P.J."/>
        </authorList>
    </citation>
    <scope>NUCLEOTIDE SEQUENCE [LARGE SCALE GENOMIC DNA]</scope>
    <source>
        <strain evidence="3">Okayama-7 / 130 / ATCC MYA-4618 / FGSC 9003</strain>
    </source>
</reference>
<dbReference type="VEuPathDB" id="FungiDB:CC1G_02414"/>
<evidence type="ECO:0000256" key="1">
    <source>
        <dbReference type="SAM" id="SignalP"/>
    </source>
</evidence>
<dbReference type="RefSeq" id="XP_001832152.2">
    <property type="nucleotide sequence ID" value="XM_001832100.2"/>
</dbReference>
<gene>
    <name evidence="2" type="ORF">CC1G_02414</name>
</gene>
<dbReference type="InParanoid" id="A8NBF4"/>
<dbReference type="GeneID" id="6008635"/>
<comment type="caution">
    <text evidence="2">The sequence shown here is derived from an EMBL/GenBank/DDBJ whole genome shotgun (WGS) entry which is preliminary data.</text>
</comment>
<keyword evidence="1" id="KW-0732">Signal</keyword>
<keyword evidence="3" id="KW-1185">Reference proteome</keyword>
<evidence type="ECO:0008006" key="4">
    <source>
        <dbReference type="Google" id="ProtNLM"/>
    </source>
</evidence>
<protein>
    <recommendedName>
        <fullName evidence="4">Hydrophobin</fullName>
    </recommendedName>
</protein>
<dbReference type="AlphaFoldDB" id="A8NBF4"/>